<feature type="coiled-coil region" evidence="4">
    <location>
        <begin position="5"/>
        <end position="32"/>
    </location>
</feature>
<dbReference type="Proteomes" id="UP001470230">
    <property type="component" value="Unassembled WGS sequence"/>
</dbReference>
<protein>
    <submittedName>
        <fullName evidence="5">Uncharacterized protein</fullName>
    </submittedName>
</protein>
<keyword evidence="4" id="KW-0175">Coiled coil</keyword>
<organism evidence="5 6">
    <name type="scientific">Tritrichomonas musculus</name>
    <dbReference type="NCBI Taxonomy" id="1915356"/>
    <lineage>
        <taxon>Eukaryota</taxon>
        <taxon>Metamonada</taxon>
        <taxon>Parabasalia</taxon>
        <taxon>Tritrichomonadida</taxon>
        <taxon>Tritrichomonadidae</taxon>
        <taxon>Tritrichomonas</taxon>
    </lineage>
</organism>
<reference evidence="5 6" key="1">
    <citation type="submission" date="2024-04" db="EMBL/GenBank/DDBJ databases">
        <title>Tritrichomonas musculus Genome.</title>
        <authorList>
            <person name="Alves-Ferreira E."/>
            <person name="Grigg M."/>
            <person name="Lorenzi H."/>
            <person name="Galac M."/>
        </authorList>
    </citation>
    <scope>NUCLEOTIDE SEQUENCE [LARGE SCALE GENOMIC DNA]</scope>
    <source>
        <strain evidence="5 6">EAF2021</strain>
    </source>
</reference>
<dbReference type="PROSITE" id="PS50082">
    <property type="entry name" value="WD_REPEATS_2"/>
    <property type="match status" value="1"/>
</dbReference>
<keyword evidence="6" id="KW-1185">Reference proteome</keyword>
<evidence type="ECO:0000256" key="2">
    <source>
        <dbReference type="ARBA" id="ARBA00022737"/>
    </source>
</evidence>
<dbReference type="InterPro" id="IPR001680">
    <property type="entry name" value="WD40_rpt"/>
</dbReference>
<evidence type="ECO:0000256" key="4">
    <source>
        <dbReference type="SAM" id="Coils"/>
    </source>
</evidence>
<keyword evidence="2" id="KW-0677">Repeat</keyword>
<dbReference type="InterPro" id="IPR015943">
    <property type="entry name" value="WD40/YVTN_repeat-like_dom_sf"/>
</dbReference>
<name>A0ABR2HUD3_9EUKA</name>
<dbReference type="InterPro" id="IPR036322">
    <property type="entry name" value="WD40_repeat_dom_sf"/>
</dbReference>
<dbReference type="PANTHER" id="PTHR44006">
    <property type="entry name" value="U5 SMALL NUCLEAR RIBONUCLEOPROTEIN 40 KDA PROTEIN"/>
    <property type="match status" value="1"/>
</dbReference>
<keyword evidence="1 3" id="KW-0853">WD repeat</keyword>
<dbReference type="PANTHER" id="PTHR44006:SF1">
    <property type="entry name" value="U5 SMALL NUCLEAR RIBONUCLEOPROTEIN 40 KDA PROTEIN"/>
    <property type="match status" value="1"/>
</dbReference>
<sequence>MDFPSQNLSEKNQNLQSENRRLRERILELYVQINTLSSISDELGINQTKPTESRYPIPKQNKADIGTYKFVQSERTILPGGATYSAALEPKGENIAVASLSGTITILTSSLKSTATLRSHSLSCRDVYWSSSGLVSCGFDKKIKFWDLNTLTSQDIDADGLAHSIGGLENDPNSIFVAAGDQIFWIDRRRQTPITIAAETQATAVTCYKNYLLFGGYDGFVNVVDRRSLNSGKISHIDINGGPISSLSRVVDSTGFCIATPSYTSPELLIIDESSNDIKRKKLNIDSPNRFGCRSDITDKSLIFDGDFATICGGKNATFWDGVQDSEPQLLDNVGGFIYGALFMTNISQKVLTYSEDGIVSIWSLRQM</sequence>
<accession>A0ABR2HUD3</accession>
<feature type="repeat" description="WD" evidence="3">
    <location>
        <begin position="117"/>
        <end position="150"/>
    </location>
</feature>
<gene>
    <name evidence="5" type="ORF">M9Y10_017419</name>
</gene>
<evidence type="ECO:0000313" key="6">
    <source>
        <dbReference type="Proteomes" id="UP001470230"/>
    </source>
</evidence>
<dbReference type="PROSITE" id="PS00678">
    <property type="entry name" value="WD_REPEATS_1"/>
    <property type="match status" value="1"/>
</dbReference>
<dbReference type="InterPro" id="IPR019775">
    <property type="entry name" value="WD40_repeat_CS"/>
</dbReference>
<evidence type="ECO:0000313" key="5">
    <source>
        <dbReference type="EMBL" id="KAK8852443.1"/>
    </source>
</evidence>
<evidence type="ECO:0000256" key="1">
    <source>
        <dbReference type="ARBA" id="ARBA00022574"/>
    </source>
</evidence>
<dbReference type="SMART" id="SM00320">
    <property type="entry name" value="WD40"/>
    <property type="match status" value="3"/>
</dbReference>
<comment type="caution">
    <text evidence="5">The sequence shown here is derived from an EMBL/GenBank/DDBJ whole genome shotgun (WGS) entry which is preliminary data.</text>
</comment>
<dbReference type="Gene3D" id="2.130.10.10">
    <property type="entry name" value="YVTN repeat-like/Quinoprotein amine dehydrogenase"/>
    <property type="match status" value="2"/>
</dbReference>
<dbReference type="InterPro" id="IPR052234">
    <property type="entry name" value="U5_snRNP_Component"/>
</dbReference>
<evidence type="ECO:0000256" key="3">
    <source>
        <dbReference type="PROSITE-ProRule" id="PRU00221"/>
    </source>
</evidence>
<dbReference type="EMBL" id="JAPFFF010000023">
    <property type="protein sequence ID" value="KAK8852443.1"/>
    <property type="molecule type" value="Genomic_DNA"/>
</dbReference>
<dbReference type="SUPFAM" id="SSF50978">
    <property type="entry name" value="WD40 repeat-like"/>
    <property type="match status" value="1"/>
</dbReference>
<proteinExistence type="predicted"/>